<protein>
    <submittedName>
        <fullName evidence="1">Uncharacterized protein</fullName>
    </submittedName>
</protein>
<dbReference type="EMBL" id="KP795646">
    <property type="protein sequence ID" value="AKN39396.1"/>
    <property type="molecule type" value="Genomic_DNA"/>
</dbReference>
<accession>A0A0H3ZWH5</accession>
<name>A0A0H3ZWH5_VIBSP</name>
<dbReference type="AlphaFoldDB" id="A0A0H3ZWH5"/>
<proteinExistence type="predicted"/>
<reference evidence="1" key="1">
    <citation type="journal article" date="2015" name="MBio">
        <title>Eco-Evolutionary Dynamics of Episomes among Ecologically Cohesive Bacterial Populations.</title>
        <authorList>
            <person name="Xue H."/>
            <person name="Cordero O.X."/>
            <person name="Camas F.M."/>
            <person name="Trimble W."/>
            <person name="Meyer F."/>
            <person name="Guglielmini J."/>
            <person name="Rocha E.P."/>
            <person name="Polz M.F."/>
        </authorList>
    </citation>
    <scope>NUCLEOTIDE SEQUENCE</scope>
    <source>
        <strain evidence="1">FF_1</strain>
    </source>
</reference>
<organism evidence="1">
    <name type="scientific">Vibrio splendidus</name>
    <dbReference type="NCBI Taxonomy" id="29497"/>
    <lineage>
        <taxon>Bacteria</taxon>
        <taxon>Pseudomonadati</taxon>
        <taxon>Pseudomonadota</taxon>
        <taxon>Gammaproteobacteria</taxon>
        <taxon>Vibrionales</taxon>
        <taxon>Vibrionaceae</taxon>
        <taxon>Vibrio</taxon>
    </lineage>
</organism>
<evidence type="ECO:0000313" key="1">
    <source>
        <dbReference type="EMBL" id="AKN38932.1"/>
    </source>
</evidence>
<sequence>MPIPNYSLSYASDLVNHLNDVSIFLQSCSYDDFEDETELRHILDKLMFSKIEDLSSCLSYLVHTKK</sequence>
<dbReference type="EMBL" id="KP795623">
    <property type="protein sequence ID" value="AKN38932.1"/>
    <property type="molecule type" value="Genomic_DNA"/>
</dbReference>